<feature type="compositionally biased region" description="Low complexity" evidence="9">
    <location>
        <begin position="972"/>
        <end position="983"/>
    </location>
</feature>
<feature type="compositionally biased region" description="Acidic residues" evidence="9">
    <location>
        <begin position="437"/>
        <end position="459"/>
    </location>
</feature>
<sequence>MPGDDTYLPELNLSEIEALKDGLKYFKVSQLRELSRSLGVRQGKKKAETIENIRAIIDRFLKPFDKVSLVTIIVLTEMLKARPDLPVFASLYRGLETGTVNYQSTLQSISALKSSSVPNYRTHPTNIKAVSKKAPPTRSPFTLVFEPSPFHELIKDLPEFPGVGYGSATRSQILMNITLSPEDRELLKDPSNRVYLRCTNFDKVSVRTCSIEYPDKMELSVNGQTIKESGVRGIKNVPGTARPFDITDHLKQESNSIKLLFIDKNPFMLIGSICKKFSITEVLQKLNMKRIPKEVEIQKIKASHDNTDDDISVGIEKVSLKCPLSYARIRLPVKSEQCDHTGCFDAYSFLALQEQISTWKCPICQKRISAEELRISEYFEDIIKSSKIETEMVMLAEDGGWIEQMQDDDDISETDSSKHMVREPAKDESMIETIVLDSDESDEESAEDPPETALSDDLDDIPIAAAAFRHVPRVISDDDGEGNIEQPTESPHPDKVRGSALSGDSLGDTLLDAPGRSEQPVEMLSDTPAPAAESETTPQNQFQPTQSPSDMSVPSAPNTQVVPPVHQVSATTQNKLANTAVHDISKEVNTGQVNDLAPLPPPPFPPPVRSNSGEGSHLASHIVSGSEAPTPTPASVKDSRPGPAPNHVHVPASTAASDPERNGTIHDEGVESEPNSSRPQQHRSKPKTRLPSTKAEAIVPPTNQLQFNTEGSTPMLQSYQAQYNRQASASTSPPNQFQYTRHNIMSSIPSNQTQYDGQGNLYIPPPNQGRMDWFTDHSGGPSYIPPPIGHFDRPSLPAQGLYSSAQRVPGTQVITKILPRPQNEDLTSEAPIGRDTGKEVSNTVVDPPTNDEYRSDYSHMSHYPHASLVPRATSLFGPSSVLLSGPNNQSHRTREEQMTCGSTQIPNRAEPMSSGQIVSLPSLNLMVGEGQDKLSTSLPLRPIQLPSDSVAQVHSNNVRSGIRNGTSFQNFSSRSSSITSPSSGETEAQANTQKKESSTPNHMVRSHRSYNLISNILSEQDRPSTSSTEGQKDLVIAQSTGGNGRTTGNSSAQNLSKNTEIPPTTHQDVPENTGLSSGASQVQLLKEKIRSYKQNQIGDIDGAPEDVFPEPSRNTSGKGAQHVNQPADSAQSSTSPKGLNEIVSTDPNRNGPSKGSKTVVENRDDFVWVDGESNEPPRMAPVAPSQKTLPHTSINNQVIENPTSERNAESSNYSTSKPVQANFSNINPVQKHQNDSDNEEAITPMKKKTKTMGLLGIHLSDDPRDYSISPLNGKVGEMNLNSP</sequence>
<feature type="region of interest" description="Disordered" evidence="9">
    <location>
        <begin position="960"/>
        <end position="1006"/>
    </location>
</feature>
<keyword evidence="5 8" id="KW-0863">Zinc-finger</keyword>
<feature type="compositionally biased region" description="Polar residues" evidence="9">
    <location>
        <begin position="534"/>
        <end position="561"/>
    </location>
</feature>
<evidence type="ECO:0000256" key="8">
    <source>
        <dbReference type="PROSITE-ProRule" id="PRU00452"/>
    </source>
</evidence>
<reference evidence="12 13" key="1">
    <citation type="journal article" date="2011" name="Proc. Natl. Acad. Sci. U.S.A.">
        <title>Comparative genomics of xylose-fermenting fungi for enhanced biofuel production.</title>
        <authorList>
            <person name="Wohlbach D.J."/>
            <person name="Kuo A."/>
            <person name="Sato T.K."/>
            <person name="Potts K.M."/>
            <person name="Salamov A.A."/>
            <person name="LaButti K.M."/>
            <person name="Sun H."/>
            <person name="Clum A."/>
            <person name="Pangilinan J.L."/>
            <person name="Lindquist E.A."/>
            <person name="Lucas S."/>
            <person name="Lapidus A."/>
            <person name="Jin M."/>
            <person name="Gunawan C."/>
            <person name="Balan V."/>
            <person name="Dale B.E."/>
            <person name="Jeffries T.W."/>
            <person name="Zinkel R."/>
            <person name="Barry K.W."/>
            <person name="Grigoriev I.V."/>
            <person name="Gasch A.P."/>
        </authorList>
    </citation>
    <scope>NUCLEOTIDE SEQUENCE [LARGE SCALE GENOMIC DNA]</scope>
    <source>
        <strain evidence="13">ATCC 10573 / BCRC 21748 / CBS 615 / JCM 9827 / NBRC 10315 / NRRL Y-1498 / VKM Y-70</strain>
    </source>
</reference>
<feature type="compositionally biased region" description="Polar residues" evidence="9">
    <location>
        <begin position="960"/>
        <end position="971"/>
    </location>
</feature>
<evidence type="ECO:0000256" key="1">
    <source>
        <dbReference type="ARBA" id="ARBA00004718"/>
    </source>
</evidence>
<feature type="domain" description="PINIT" evidence="11">
    <location>
        <begin position="133"/>
        <end position="287"/>
    </location>
</feature>
<dbReference type="InterPro" id="IPR023321">
    <property type="entry name" value="PINIT"/>
</dbReference>
<dbReference type="Gene3D" id="3.30.40.10">
    <property type="entry name" value="Zinc/RING finger domain, C3HC4 (zinc finger)"/>
    <property type="match status" value="1"/>
</dbReference>
<dbReference type="HOGENOM" id="CLU_262908_0_0_1"/>
<evidence type="ECO:0000256" key="4">
    <source>
        <dbReference type="ARBA" id="ARBA00022723"/>
    </source>
</evidence>
<comment type="similarity">
    <text evidence="2">Belongs to the PIAS family.</text>
</comment>
<accession>G3AW43</accession>
<feature type="region of interest" description="Disordered" evidence="9">
    <location>
        <begin position="824"/>
        <end position="850"/>
    </location>
</feature>
<feature type="compositionally biased region" description="Basic and acidic residues" evidence="9">
    <location>
        <begin position="658"/>
        <end position="669"/>
    </location>
</feature>
<feature type="compositionally biased region" description="Polar residues" evidence="9">
    <location>
        <begin position="1185"/>
        <end position="1220"/>
    </location>
</feature>
<dbReference type="Pfam" id="PF14324">
    <property type="entry name" value="PINIT"/>
    <property type="match status" value="1"/>
</dbReference>
<keyword evidence="13" id="KW-1185">Reference proteome</keyword>
<dbReference type="PROSITE" id="PS51044">
    <property type="entry name" value="ZF_SP_RING"/>
    <property type="match status" value="1"/>
</dbReference>
<dbReference type="InterPro" id="IPR013083">
    <property type="entry name" value="Znf_RING/FYVE/PHD"/>
</dbReference>
<evidence type="ECO:0000259" key="10">
    <source>
        <dbReference type="PROSITE" id="PS51044"/>
    </source>
</evidence>
<dbReference type="GO" id="GO:0008270">
    <property type="term" value="F:zinc ion binding"/>
    <property type="evidence" value="ECO:0007669"/>
    <property type="project" value="UniProtKB-KW"/>
</dbReference>
<dbReference type="GO" id="GO:0061665">
    <property type="term" value="F:SUMO ligase activity"/>
    <property type="evidence" value="ECO:0007669"/>
    <property type="project" value="TreeGrafter"/>
</dbReference>
<evidence type="ECO:0000313" key="12">
    <source>
        <dbReference type="EMBL" id="EGV66447.1"/>
    </source>
</evidence>
<evidence type="ECO:0000256" key="5">
    <source>
        <dbReference type="ARBA" id="ARBA00022771"/>
    </source>
</evidence>
<evidence type="ECO:0000256" key="3">
    <source>
        <dbReference type="ARBA" id="ARBA00022679"/>
    </source>
</evidence>
<evidence type="ECO:0008006" key="14">
    <source>
        <dbReference type="Google" id="ProtNLM"/>
    </source>
</evidence>
<dbReference type="InterPro" id="IPR004181">
    <property type="entry name" value="Znf_MIZ"/>
</dbReference>
<evidence type="ECO:0000313" key="13">
    <source>
        <dbReference type="Proteomes" id="UP000000707"/>
    </source>
</evidence>
<dbReference type="PROSITE" id="PS51466">
    <property type="entry name" value="PINIT"/>
    <property type="match status" value="1"/>
</dbReference>
<feature type="compositionally biased region" description="Polar residues" evidence="9">
    <location>
        <begin position="1112"/>
        <end position="1156"/>
    </location>
</feature>
<dbReference type="GO" id="GO:0016925">
    <property type="term" value="P:protein sumoylation"/>
    <property type="evidence" value="ECO:0007669"/>
    <property type="project" value="UniProtKB-UniPathway"/>
</dbReference>
<feature type="compositionally biased region" description="Polar residues" evidence="9">
    <location>
        <begin position="568"/>
        <end position="577"/>
    </location>
</feature>
<feature type="compositionally biased region" description="Pro residues" evidence="9">
    <location>
        <begin position="598"/>
        <end position="608"/>
    </location>
</feature>
<feature type="region of interest" description="Disordered" evidence="9">
    <location>
        <begin position="1036"/>
        <end position="1078"/>
    </location>
</feature>
<dbReference type="Proteomes" id="UP000000707">
    <property type="component" value="Unassembled WGS sequence"/>
</dbReference>
<dbReference type="GO" id="GO:0000785">
    <property type="term" value="C:chromatin"/>
    <property type="evidence" value="ECO:0007669"/>
    <property type="project" value="TreeGrafter"/>
</dbReference>
<keyword evidence="7" id="KW-0862">Zinc</keyword>
<feature type="compositionally biased region" description="Polar residues" evidence="9">
    <location>
        <begin position="1052"/>
        <end position="1067"/>
    </location>
</feature>
<feature type="compositionally biased region" description="Low complexity" evidence="9">
    <location>
        <begin position="498"/>
        <end position="513"/>
    </location>
</feature>
<evidence type="ECO:0000256" key="9">
    <source>
        <dbReference type="SAM" id="MobiDB-lite"/>
    </source>
</evidence>
<feature type="compositionally biased region" description="Polar residues" evidence="9">
    <location>
        <begin position="701"/>
        <end position="737"/>
    </location>
</feature>
<dbReference type="Gene3D" id="2.60.120.780">
    <property type="entry name" value="PINIT domain"/>
    <property type="match status" value="1"/>
</dbReference>
<keyword evidence="6" id="KW-0833">Ubl conjugation pathway</keyword>
<name>G3AW43_CANTC</name>
<feature type="domain" description="SP-RING-type" evidence="10">
    <location>
        <begin position="307"/>
        <end position="388"/>
    </location>
</feature>
<protein>
    <recommendedName>
        <fullName evidence="14">SP-RING-type domain-containing protein</fullName>
    </recommendedName>
</protein>
<dbReference type="Pfam" id="PF02891">
    <property type="entry name" value="zf-MIZ"/>
    <property type="match status" value="1"/>
</dbReference>
<dbReference type="PANTHER" id="PTHR10782">
    <property type="entry name" value="ZINC FINGER MIZ DOMAIN-CONTAINING PROTEIN"/>
    <property type="match status" value="1"/>
</dbReference>
<evidence type="ECO:0000256" key="7">
    <source>
        <dbReference type="ARBA" id="ARBA00022833"/>
    </source>
</evidence>
<feature type="compositionally biased region" description="Basic and acidic residues" evidence="9">
    <location>
        <begin position="415"/>
        <end position="429"/>
    </location>
</feature>
<feature type="region of interest" description="Disordered" evidence="9">
    <location>
        <begin position="474"/>
        <end position="737"/>
    </location>
</feature>
<evidence type="ECO:0000259" key="11">
    <source>
        <dbReference type="PROSITE" id="PS51466"/>
    </source>
</evidence>
<dbReference type="EMBL" id="GL996510">
    <property type="protein sequence ID" value="EGV66447.1"/>
    <property type="molecule type" value="Genomic_DNA"/>
</dbReference>
<gene>
    <name evidence="12" type="ORF">CANTEDRAFT_91613</name>
</gene>
<dbReference type="OrthoDB" id="28127at2759"/>
<keyword evidence="3" id="KW-0808">Transferase</keyword>
<keyword evidence="4" id="KW-0479">Metal-binding</keyword>
<dbReference type="InterPro" id="IPR038654">
    <property type="entry name" value="PINIT_sf"/>
</dbReference>
<organism evidence="13">
    <name type="scientific">Candida tenuis (strain ATCC 10573 / BCRC 21748 / CBS 615 / JCM 9827 / NBRC 10315 / NRRL Y-1498 / VKM Y-70)</name>
    <name type="common">Yeast</name>
    <name type="synonym">Yamadazyma tenuis</name>
    <dbReference type="NCBI Taxonomy" id="590646"/>
    <lineage>
        <taxon>Eukaryota</taxon>
        <taxon>Fungi</taxon>
        <taxon>Dikarya</taxon>
        <taxon>Ascomycota</taxon>
        <taxon>Saccharomycotina</taxon>
        <taxon>Pichiomycetes</taxon>
        <taxon>Debaryomycetaceae</taxon>
        <taxon>Yamadazyma</taxon>
    </lineage>
</organism>
<evidence type="ECO:0000256" key="6">
    <source>
        <dbReference type="ARBA" id="ARBA00022786"/>
    </source>
</evidence>
<dbReference type="PANTHER" id="PTHR10782:SF4">
    <property type="entry name" value="TONALLI, ISOFORM E"/>
    <property type="match status" value="1"/>
</dbReference>
<proteinExistence type="inferred from homology"/>
<comment type="pathway">
    <text evidence="1">Protein modification; protein sumoylation.</text>
</comment>
<dbReference type="UniPathway" id="UPA00886"/>
<evidence type="ECO:0000256" key="2">
    <source>
        <dbReference type="ARBA" id="ARBA00005383"/>
    </source>
</evidence>
<feature type="region of interest" description="Disordered" evidence="9">
    <location>
        <begin position="1096"/>
        <end position="1220"/>
    </location>
</feature>
<dbReference type="STRING" id="590646.G3AW43"/>
<feature type="region of interest" description="Disordered" evidence="9">
    <location>
        <begin position="1258"/>
        <end position="1283"/>
    </location>
</feature>
<feature type="region of interest" description="Disordered" evidence="9">
    <location>
        <begin position="409"/>
        <end position="459"/>
    </location>
</feature>
<dbReference type="eggNOG" id="KOG2169">
    <property type="taxonomic scope" value="Eukaryota"/>
</dbReference>